<dbReference type="STRING" id="225164.V3ZPY0"/>
<dbReference type="PANTHER" id="PTHR45828">
    <property type="entry name" value="CYTOCHROME B561/FERRIC REDUCTASE TRANSMEMBRANE"/>
    <property type="match status" value="1"/>
</dbReference>
<dbReference type="PANTHER" id="PTHR45828:SF33">
    <property type="entry name" value="DOMON DOMAIN-CONTAINING PROTEIN"/>
    <property type="match status" value="1"/>
</dbReference>
<dbReference type="RefSeq" id="XP_009064713.1">
    <property type="nucleotide sequence ID" value="XM_009066465.1"/>
</dbReference>
<keyword evidence="4" id="KW-1185">Reference proteome</keyword>
<dbReference type="InterPro" id="IPR051237">
    <property type="entry name" value="Ferric-chelate_Red/DefProt"/>
</dbReference>
<dbReference type="Pfam" id="PF02014">
    <property type="entry name" value="Reeler"/>
    <property type="match status" value="1"/>
</dbReference>
<name>V3ZPY0_LOTGI</name>
<dbReference type="InterPro" id="IPR002861">
    <property type="entry name" value="Reeler_dom"/>
</dbReference>
<evidence type="ECO:0000259" key="2">
    <source>
        <dbReference type="PROSITE" id="PS51019"/>
    </source>
</evidence>
<dbReference type="EMBL" id="KB203470">
    <property type="protein sequence ID" value="ESO84560.1"/>
    <property type="molecule type" value="Genomic_DNA"/>
</dbReference>
<dbReference type="OMA" id="NSAWGHA"/>
<feature type="region of interest" description="Disordered" evidence="1">
    <location>
        <begin position="66"/>
        <end position="97"/>
    </location>
</feature>
<feature type="non-terminal residue" evidence="3">
    <location>
        <position position="140"/>
    </location>
</feature>
<sequence length="140" mass="14524">VYSYGIGAPSNACINLTPGHGTSEQTSAIPYTVSLSKTTYEESGQITVTVAGSNAHQGLLIQARKNDGSTTPVGTFGQPSANTKTTSCTKSADSWTHSSTASKQTSTAVWTAPSSNVGQIVFKATVASSKMVYWLNIQSA</sequence>
<dbReference type="InterPro" id="IPR042307">
    <property type="entry name" value="Reeler_sf"/>
</dbReference>
<feature type="compositionally biased region" description="Polar residues" evidence="1">
    <location>
        <begin position="68"/>
        <end position="97"/>
    </location>
</feature>
<feature type="domain" description="Reelin" evidence="2">
    <location>
        <begin position="1"/>
        <end position="140"/>
    </location>
</feature>
<dbReference type="PROSITE" id="PS51019">
    <property type="entry name" value="REELIN"/>
    <property type="match status" value="1"/>
</dbReference>
<accession>V3ZPY0</accession>
<dbReference type="GO" id="GO:0016020">
    <property type="term" value="C:membrane"/>
    <property type="evidence" value="ECO:0007669"/>
    <property type="project" value="TreeGrafter"/>
</dbReference>
<dbReference type="Gene3D" id="2.60.40.4060">
    <property type="entry name" value="Reeler domain"/>
    <property type="match status" value="1"/>
</dbReference>
<reference evidence="3 4" key="1">
    <citation type="journal article" date="2013" name="Nature">
        <title>Insights into bilaterian evolution from three spiralian genomes.</title>
        <authorList>
            <person name="Simakov O."/>
            <person name="Marletaz F."/>
            <person name="Cho S.J."/>
            <person name="Edsinger-Gonzales E."/>
            <person name="Havlak P."/>
            <person name="Hellsten U."/>
            <person name="Kuo D.H."/>
            <person name="Larsson T."/>
            <person name="Lv J."/>
            <person name="Arendt D."/>
            <person name="Savage R."/>
            <person name="Osoegawa K."/>
            <person name="de Jong P."/>
            <person name="Grimwood J."/>
            <person name="Chapman J.A."/>
            <person name="Shapiro H."/>
            <person name="Aerts A."/>
            <person name="Otillar R.P."/>
            <person name="Terry A.Y."/>
            <person name="Boore J.L."/>
            <person name="Grigoriev I.V."/>
            <person name="Lindberg D.R."/>
            <person name="Seaver E.C."/>
            <person name="Weisblat D.A."/>
            <person name="Putnam N.H."/>
            <person name="Rokhsar D.S."/>
        </authorList>
    </citation>
    <scope>NUCLEOTIDE SEQUENCE [LARGE SCALE GENOMIC DNA]</scope>
</reference>
<feature type="non-terminal residue" evidence="3">
    <location>
        <position position="1"/>
    </location>
</feature>
<dbReference type="CDD" id="cd08544">
    <property type="entry name" value="Reeler"/>
    <property type="match status" value="1"/>
</dbReference>
<dbReference type="KEGG" id="lgi:LOTGIDRAFT_77223"/>
<dbReference type="CTD" id="20252267"/>
<organism evidence="3 4">
    <name type="scientific">Lottia gigantea</name>
    <name type="common">Giant owl limpet</name>
    <dbReference type="NCBI Taxonomy" id="225164"/>
    <lineage>
        <taxon>Eukaryota</taxon>
        <taxon>Metazoa</taxon>
        <taxon>Spiralia</taxon>
        <taxon>Lophotrochozoa</taxon>
        <taxon>Mollusca</taxon>
        <taxon>Gastropoda</taxon>
        <taxon>Patellogastropoda</taxon>
        <taxon>Lottioidea</taxon>
        <taxon>Lottiidae</taxon>
        <taxon>Lottia</taxon>
    </lineage>
</organism>
<dbReference type="GeneID" id="20252267"/>
<dbReference type="FunFam" id="2.60.40.4060:FF:000003">
    <property type="entry name" value="Ferric chelate reductase 1"/>
    <property type="match status" value="1"/>
</dbReference>
<dbReference type="Proteomes" id="UP000030746">
    <property type="component" value="Unassembled WGS sequence"/>
</dbReference>
<evidence type="ECO:0000256" key="1">
    <source>
        <dbReference type="SAM" id="MobiDB-lite"/>
    </source>
</evidence>
<gene>
    <name evidence="3" type="ORF">LOTGIDRAFT_77223</name>
</gene>
<dbReference type="AlphaFoldDB" id="V3ZPY0"/>
<dbReference type="OrthoDB" id="2419613at2759"/>
<protein>
    <recommendedName>
        <fullName evidence="2">Reelin domain-containing protein</fullName>
    </recommendedName>
</protein>
<proteinExistence type="predicted"/>
<evidence type="ECO:0000313" key="4">
    <source>
        <dbReference type="Proteomes" id="UP000030746"/>
    </source>
</evidence>
<evidence type="ECO:0000313" key="3">
    <source>
        <dbReference type="EMBL" id="ESO84560.1"/>
    </source>
</evidence>
<dbReference type="HOGENOM" id="CLU_091827_2_0_1"/>